<feature type="non-terminal residue" evidence="1">
    <location>
        <position position="1"/>
    </location>
</feature>
<dbReference type="AlphaFoldDB" id="A0A383DKN6"/>
<dbReference type="EMBL" id="UINC01218158">
    <property type="protein sequence ID" value="SVE45066.1"/>
    <property type="molecule type" value="Genomic_DNA"/>
</dbReference>
<dbReference type="Gene3D" id="3.40.50.720">
    <property type="entry name" value="NAD(P)-binding Rossmann-like Domain"/>
    <property type="match status" value="1"/>
</dbReference>
<reference evidence="1" key="1">
    <citation type="submission" date="2018-05" db="EMBL/GenBank/DDBJ databases">
        <authorList>
            <person name="Lanie J.A."/>
            <person name="Ng W.-L."/>
            <person name="Kazmierczak K.M."/>
            <person name="Andrzejewski T.M."/>
            <person name="Davidsen T.M."/>
            <person name="Wayne K.J."/>
            <person name="Tettelin H."/>
            <person name="Glass J.I."/>
            <person name="Rusch D."/>
            <person name="Podicherti R."/>
            <person name="Tsui H.-C.T."/>
            <person name="Winkler M.E."/>
        </authorList>
    </citation>
    <scope>NUCLEOTIDE SEQUENCE</scope>
</reference>
<evidence type="ECO:0000313" key="1">
    <source>
        <dbReference type="EMBL" id="SVE45066.1"/>
    </source>
</evidence>
<organism evidence="1">
    <name type="scientific">marine metagenome</name>
    <dbReference type="NCBI Taxonomy" id="408172"/>
    <lineage>
        <taxon>unclassified sequences</taxon>
        <taxon>metagenomes</taxon>
        <taxon>ecological metagenomes</taxon>
    </lineage>
</organism>
<sequence>INCLPVSVNIPNYLESIGYNFKLLDYYIDINYHIDTQIQNKIKANVLINGLDMLIYQGIQSNEIWLEKDLEESIDCSNLRNYLLEEWSC</sequence>
<protein>
    <submittedName>
        <fullName evidence="1">Uncharacterized protein</fullName>
    </submittedName>
</protein>
<dbReference type="Gene3D" id="3.40.50.10860">
    <property type="entry name" value="Leucine Dehydrogenase, chain A, domain 1"/>
    <property type="match status" value="1"/>
</dbReference>
<name>A0A383DKN6_9ZZZZ</name>
<accession>A0A383DKN6</accession>
<proteinExistence type="predicted"/>
<gene>
    <name evidence="1" type="ORF">METZ01_LOCUS497920</name>
</gene>